<proteinExistence type="inferred from homology"/>
<dbReference type="InterPro" id="IPR015422">
    <property type="entry name" value="PyrdxlP-dep_Trfase_small"/>
</dbReference>
<keyword evidence="3 7" id="KW-0808">Transferase</keyword>
<dbReference type="PANTHER" id="PTHR43797">
    <property type="entry name" value="HOMOCYSTEINE/CYSTEINE SYNTHASE"/>
    <property type="match status" value="1"/>
</dbReference>
<dbReference type="SUPFAM" id="SSF53383">
    <property type="entry name" value="PLP-dependent transferases"/>
    <property type="match status" value="1"/>
</dbReference>
<dbReference type="GO" id="GO:0006535">
    <property type="term" value="P:cysteine biosynthetic process from serine"/>
    <property type="evidence" value="ECO:0007669"/>
    <property type="project" value="TreeGrafter"/>
</dbReference>
<evidence type="ECO:0000256" key="6">
    <source>
        <dbReference type="RuleBase" id="RU362118"/>
    </source>
</evidence>
<dbReference type="NCBIfam" id="TIGR01326">
    <property type="entry name" value="OAH_OAS_sulfhy"/>
    <property type="match status" value="1"/>
</dbReference>
<dbReference type="InterPro" id="IPR015421">
    <property type="entry name" value="PyrdxlP-dep_Trfase_major"/>
</dbReference>
<dbReference type="PROSITE" id="PS00868">
    <property type="entry name" value="CYS_MET_METAB_PP"/>
    <property type="match status" value="1"/>
</dbReference>
<keyword evidence="4 5" id="KW-0663">Pyridoxal phosphate</keyword>
<dbReference type="PIRSF" id="PIRSF001434">
    <property type="entry name" value="CGS"/>
    <property type="match status" value="1"/>
</dbReference>
<dbReference type="CDD" id="cd00614">
    <property type="entry name" value="CGS_like"/>
    <property type="match status" value="1"/>
</dbReference>
<dbReference type="Proteomes" id="UP000221168">
    <property type="component" value="Unassembled WGS sequence"/>
</dbReference>
<keyword evidence="8" id="KW-1185">Reference proteome</keyword>
<protein>
    <submittedName>
        <fullName evidence="7">O-acetylhomoserine aminocarboxypropyltransferase</fullName>
        <ecNumber evidence="7">2.5.1.49</ecNumber>
    </submittedName>
</protein>
<dbReference type="RefSeq" id="WP_099306628.1">
    <property type="nucleotide sequence ID" value="NZ_PDVP01000006.1"/>
</dbReference>
<gene>
    <name evidence="7" type="ORF">CSC94_12215</name>
</gene>
<dbReference type="Pfam" id="PF01053">
    <property type="entry name" value="Cys_Met_Meta_PP"/>
    <property type="match status" value="1"/>
</dbReference>
<dbReference type="InterPro" id="IPR015424">
    <property type="entry name" value="PyrdxlP-dep_Trfase"/>
</dbReference>
<dbReference type="OrthoDB" id="9805807at2"/>
<dbReference type="GO" id="GO:0071269">
    <property type="term" value="P:L-homocysteine biosynthetic process"/>
    <property type="evidence" value="ECO:0007669"/>
    <property type="project" value="TreeGrafter"/>
</dbReference>
<evidence type="ECO:0000256" key="2">
    <source>
        <dbReference type="ARBA" id="ARBA00009077"/>
    </source>
</evidence>
<evidence type="ECO:0000256" key="4">
    <source>
        <dbReference type="ARBA" id="ARBA00022898"/>
    </source>
</evidence>
<name>A0A2G1QN19_9HYPH</name>
<feature type="modified residue" description="N6-(pyridoxal phosphate)lysine" evidence="5">
    <location>
        <position position="209"/>
    </location>
</feature>
<dbReference type="GO" id="GO:0019346">
    <property type="term" value="P:transsulfuration"/>
    <property type="evidence" value="ECO:0007669"/>
    <property type="project" value="InterPro"/>
</dbReference>
<sequence>MSQRTPGFETLAVHAGAAPDPATGARATPIYQTTSYVFNDADHAASLFGLKAFGNIYTRIMNPTQAVLEERVAALEGGTAALATASGHAAQLLVFHTIMQPGENFVAARRLYGGSINQFGHSFKNFGWEVRWADAMDPADVEKQIDDKTKAVFIESLANPGGTFTDIAAIAEVAHKHGLPLIVDNTMATPYLVRPLEHGADIIVHSLTKFMGGHGNSMGGIIVDGGTFDWSASGKYPMLSGPRPEYGGMVLHETFGNFAFAIACRVLGLRDFGPTISPFNAFQILTGIETLPLRMDRHCENALKVATWLTKHDKVAWVSYPGLADDPNHALQKSYSPKGAGAVFTFGLKGGYEAGIRFVEGVDMLSHLANIGDTRSLVIHPASTTHRQLSDEQRAAAGAGNDVIRLSIGIENADDIIADIEQALAKA</sequence>
<dbReference type="GO" id="GO:0005737">
    <property type="term" value="C:cytoplasm"/>
    <property type="evidence" value="ECO:0007669"/>
    <property type="project" value="TreeGrafter"/>
</dbReference>
<dbReference type="EC" id="2.5.1.49" evidence="7"/>
<dbReference type="GO" id="GO:0030170">
    <property type="term" value="F:pyridoxal phosphate binding"/>
    <property type="evidence" value="ECO:0007669"/>
    <property type="project" value="InterPro"/>
</dbReference>
<dbReference type="PANTHER" id="PTHR43797:SF2">
    <property type="entry name" value="HOMOCYSTEINE_CYSTEINE SYNTHASE"/>
    <property type="match status" value="1"/>
</dbReference>
<dbReference type="InterPro" id="IPR006235">
    <property type="entry name" value="OAc-hSer/O-AcSer_sulfhydrylase"/>
</dbReference>
<dbReference type="Gene3D" id="3.90.1150.10">
    <property type="entry name" value="Aspartate Aminotransferase, domain 1"/>
    <property type="match status" value="1"/>
</dbReference>
<organism evidence="7 8">
    <name type="scientific">Zhengella mangrovi</name>
    <dbReference type="NCBI Taxonomy" id="1982044"/>
    <lineage>
        <taxon>Bacteria</taxon>
        <taxon>Pseudomonadati</taxon>
        <taxon>Pseudomonadota</taxon>
        <taxon>Alphaproteobacteria</taxon>
        <taxon>Hyphomicrobiales</taxon>
        <taxon>Notoacmeibacteraceae</taxon>
        <taxon>Zhengella</taxon>
    </lineage>
</organism>
<dbReference type="AlphaFoldDB" id="A0A2G1QN19"/>
<dbReference type="EMBL" id="PDVP01000006">
    <property type="protein sequence ID" value="PHP66861.1"/>
    <property type="molecule type" value="Genomic_DNA"/>
</dbReference>
<dbReference type="GO" id="GO:0004124">
    <property type="term" value="F:cysteine synthase activity"/>
    <property type="evidence" value="ECO:0007669"/>
    <property type="project" value="TreeGrafter"/>
</dbReference>
<dbReference type="FunFam" id="3.40.640.10:FF:000035">
    <property type="entry name" value="O-succinylhomoserine sulfhydrylase"/>
    <property type="match status" value="1"/>
</dbReference>
<dbReference type="InterPro" id="IPR000277">
    <property type="entry name" value="Cys/Met-Metab_PyrdxlP-dep_enz"/>
</dbReference>
<evidence type="ECO:0000313" key="8">
    <source>
        <dbReference type="Proteomes" id="UP000221168"/>
    </source>
</evidence>
<evidence type="ECO:0000256" key="3">
    <source>
        <dbReference type="ARBA" id="ARBA00022679"/>
    </source>
</evidence>
<comment type="cofactor">
    <cofactor evidence="1 6">
        <name>pyridoxal 5'-phosphate</name>
        <dbReference type="ChEBI" id="CHEBI:597326"/>
    </cofactor>
</comment>
<accession>A0A2G1QN19</accession>
<evidence type="ECO:0000256" key="1">
    <source>
        <dbReference type="ARBA" id="ARBA00001933"/>
    </source>
</evidence>
<dbReference type="Gene3D" id="3.40.640.10">
    <property type="entry name" value="Type I PLP-dependent aspartate aminotransferase-like (Major domain)"/>
    <property type="match status" value="1"/>
</dbReference>
<reference evidence="7 8" key="1">
    <citation type="submission" date="2017-10" db="EMBL/GenBank/DDBJ databases">
        <title>Sedimentibacterium mangrovi gen. nov., sp. nov., a novel member of family Phyllobacteriacea isolated from mangrove sediment.</title>
        <authorList>
            <person name="Liao H."/>
            <person name="Tian Y."/>
        </authorList>
    </citation>
    <scope>NUCLEOTIDE SEQUENCE [LARGE SCALE GENOMIC DNA]</scope>
    <source>
        <strain evidence="7 8">X9-2-2</strain>
    </source>
</reference>
<evidence type="ECO:0000313" key="7">
    <source>
        <dbReference type="EMBL" id="PHP66861.1"/>
    </source>
</evidence>
<comment type="similarity">
    <text evidence="2 6">Belongs to the trans-sulfuration enzymes family.</text>
</comment>
<dbReference type="InterPro" id="IPR054542">
    <property type="entry name" value="Cys_met_metab_PP"/>
</dbReference>
<comment type="caution">
    <text evidence="7">The sequence shown here is derived from an EMBL/GenBank/DDBJ whole genome shotgun (WGS) entry which is preliminary data.</text>
</comment>
<dbReference type="GO" id="GO:0003961">
    <property type="term" value="F:O-acetylhomoserine aminocarboxypropyltransferase activity"/>
    <property type="evidence" value="ECO:0007669"/>
    <property type="project" value="UniProtKB-EC"/>
</dbReference>
<dbReference type="NCBIfam" id="NF004650">
    <property type="entry name" value="PRK05994.1"/>
    <property type="match status" value="1"/>
</dbReference>
<evidence type="ECO:0000256" key="5">
    <source>
        <dbReference type="PIRSR" id="PIRSR001434-2"/>
    </source>
</evidence>